<accession>A0AAE0BG50</accession>
<dbReference type="InterPro" id="IPR001878">
    <property type="entry name" value="Znf_CCHC"/>
</dbReference>
<dbReference type="EMBL" id="LGRX02035214">
    <property type="protein sequence ID" value="KAK3235817.1"/>
    <property type="molecule type" value="Genomic_DNA"/>
</dbReference>
<feature type="region of interest" description="Disordered" evidence="1">
    <location>
        <begin position="430"/>
        <end position="457"/>
    </location>
</feature>
<dbReference type="Proteomes" id="UP001190700">
    <property type="component" value="Unassembled WGS sequence"/>
</dbReference>
<dbReference type="GO" id="GO:0008270">
    <property type="term" value="F:zinc ion binding"/>
    <property type="evidence" value="ECO:0007669"/>
    <property type="project" value="InterPro"/>
</dbReference>
<sequence>MQVPNEVRIRYRLVTFFPLSDRVPTSTLCAGGPGETSASPASGGAAVVACPTVGDKVPTSTLCAGGSGEISASTLTGSTTTLGGLAVASEGRAERTRRLSERTKLLIQHSRAIVSSAATGQSSSNTTATVSSSSTTEQSASVASAGNAGAAPAAQASAVPAAHGQNPSPVLSAGGPGENPTQPASAFQHVDFVLPNSSVSAEDFPALPLPATPRPAMETRKDLASQELIAALERVGPQLQEGARSIRVMRESASLQPSELPVQPARQAQPAGQPSAPQGDRQRSPDRRKDPRSPEQMALDRAYSKIVWEGPEAEEKKTLTQWFYSEPRTRNGKILWHPASPQELAVLQAGVTEREYRRALKHGTLLHQEGLPRKLFAGVNFGRARARESGATPTRNAFTALSTIPAEAQRQLAVQQWVEIPRSGLAYPPGFSPIPRFPPSDSSGSSDSTVSPERAAAAAAGVEAEVAAAAAADGNGGERSSWLRRVAPTPEESEWVWYDWTNARHPSLSPDEAWRLAITTRSESGGSPSKSGNDEVSGSASSAKAAPPSHEALEEWRDPLVPITVEQGIRDYVRRHDADAQTAVAIAKQYSTLAISYGHAQNHRARESLISPVMQLVGPRRDQAVKSGTDCSRCGKLLLSPAGGVKKFMRELQDHFKEALVKRALTKKKSSDDGDQEGATITTVPEELRLIIRDRVEGSTQGVLNQKAVASSPGLWQERGRNAATFHHSLMESFDMLEMLHNHGVTGPYVEQATIEERKDPAHLKTARDQSPFPVAPLAEFWEEEASPKELCYAMPTTATPTEVEGRQLPGSSTYSGCRKCKSTEHLARDCPHQHQPQQKATWVKCIWEEAFEIFKNAGVDTGSGGIVEQQLALVAPEHMDFAEGESTVAGSSPGQRG</sequence>
<feature type="compositionally biased region" description="Basic and acidic residues" evidence="1">
    <location>
        <begin position="280"/>
        <end position="293"/>
    </location>
</feature>
<feature type="compositionally biased region" description="Low complexity" evidence="1">
    <location>
        <begin position="537"/>
        <end position="550"/>
    </location>
</feature>
<comment type="caution">
    <text evidence="3">The sequence shown here is derived from an EMBL/GenBank/DDBJ whole genome shotgun (WGS) entry which is preliminary data.</text>
</comment>
<evidence type="ECO:0000313" key="3">
    <source>
        <dbReference type="EMBL" id="KAK3235817.1"/>
    </source>
</evidence>
<feature type="region of interest" description="Disordered" evidence="1">
    <location>
        <begin position="251"/>
        <end position="303"/>
    </location>
</feature>
<organism evidence="3 4">
    <name type="scientific">Cymbomonas tetramitiformis</name>
    <dbReference type="NCBI Taxonomy" id="36881"/>
    <lineage>
        <taxon>Eukaryota</taxon>
        <taxon>Viridiplantae</taxon>
        <taxon>Chlorophyta</taxon>
        <taxon>Pyramimonadophyceae</taxon>
        <taxon>Pyramimonadales</taxon>
        <taxon>Pyramimonadaceae</taxon>
        <taxon>Cymbomonas</taxon>
    </lineage>
</organism>
<feature type="domain" description="CCHC-type" evidence="2">
    <location>
        <begin position="817"/>
        <end position="833"/>
    </location>
</feature>
<feature type="region of interest" description="Disordered" evidence="1">
    <location>
        <begin position="116"/>
        <end position="135"/>
    </location>
</feature>
<feature type="region of interest" description="Disordered" evidence="1">
    <location>
        <begin position="521"/>
        <end position="557"/>
    </location>
</feature>
<gene>
    <name evidence="3" type="ORF">CYMTET_54001</name>
</gene>
<dbReference type="GO" id="GO:0003676">
    <property type="term" value="F:nucleic acid binding"/>
    <property type="evidence" value="ECO:0007669"/>
    <property type="project" value="InterPro"/>
</dbReference>
<feature type="compositionally biased region" description="Low complexity" evidence="1">
    <location>
        <begin position="121"/>
        <end position="135"/>
    </location>
</feature>
<keyword evidence="4" id="KW-1185">Reference proteome</keyword>
<feature type="region of interest" description="Disordered" evidence="1">
    <location>
        <begin position="154"/>
        <end position="184"/>
    </location>
</feature>
<dbReference type="AlphaFoldDB" id="A0AAE0BG50"/>
<evidence type="ECO:0000313" key="4">
    <source>
        <dbReference type="Proteomes" id="UP001190700"/>
    </source>
</evidence>
<proteinExistence type="predicted"/>
<dbReference type="SMART" id="SM00343">
    <property type="entry name" value="ZnF_C2HC"/>
    <property type="match status" value="1"/>
</dbReference>
<evidence type="ECO:0000256" key="1">
    <source>
        <dbReference type="SAM" id="MobiDB-lite"/>
    </source>
</evidence>
<dbReference type="Pfam" id="PF00098">
    <property type="entry name" value="zf-CCHC"/>
    <property type="match status" value="1"/>
</dbReference>
<evidence type="ECO:0000259" key="2">
    <source>
        <dbReference type="SMART" id="SM00343"/>
    </source>
</evidence>
<feature type="compositionally biased region" description="Polar residues" evidence="1">
    <location>
        <begin position="521"/>
        <end position="536"/>
    </location>
</feature>
<feature type="compositionally biased region" description="Low complexity" evidence="1">
    <location>
        <begin position="261"/>
        <end position="278"/>
    </location>
</feature>
<reference evidence="3 4" key="1">
    <citation type="journal article" date="2015" name="Genome Biol. Evol.">
        <title>Comparative Genomics of a Bacterivorous Green Alga Reveals Evolutionary Causalities and Consequences of Phago-Mixotrophic Mode of Nutrition.</title>
        <authorList>
            <person name="Burns J.A."/>
            <person name="Paasch A."/>
            <person name="Narechania A."/>
            <person name="Kim E."/>
        </authorList>
    </citation>
    <scope>NUCLEOTIDE SEQUENCE [LARGE SCALE GENOMIC DNA]</scope>
    <source>
        <strain evidence="3 4">PLY_AMNH</strain>
    </source>
</reference>
<feature type="compositionally biased region" description="Low complexity" evidence="1">
    <location>
        <begin position="439"/>
        <end position="457"/>
    </location>
</feature>
<protein>
    <recommendedName>
        <fullName evidence="2">CCHC-type domain-containing protein</fullName>
    </recommendedName>
</protein>
<name>A0AAE0BG50_9CHLO</name>